<evidence type="ECO:0000313" key="3">
    <source>
        <dbReference type="Proteomes" id="UP000054047"/>
    </source>
</evidence>
<evidence type="ECO:0000313" key="2">
    <source>
        <dbReference type="EMBL" id="KIH46074.1"/>
    </source>
</evidence>
<dbReference type="Proteomes" id="UP000054047">
    <property type="component" value="Unassembled WGS sequence"/>
</dbReference>
<reference evidence="2 3" key="1">
    <citation type="submission" date="2013-12" db="EMBL/GenBank/DDBJ databases">
        <title>Draft genome of the parsitic nematode Ancylostoma duodenale.</title>
        <authorList>
            <person name="Mitreva M."/>
        </authorList>
    </citation>
    <scope>NUCLEOTIDE SEQUENCE [LARGE SCALE GENOMIC DNA]</scope>
    <source>
        <strain evidence="2 3">Zhejiang</strain>
    </source>
</reference>
<dbReference type="Gene3D" id="2.40.70.10">
    <property type="entry name" value="Acid Proteases"/>
    <property type="match status" value="1"/>
</dbReference>
<name>A0A0C2FH54_9BILA</name>
<protein>
    <recommendedName>
        <fullName evidence="4">Peptidase A2 domain-containing protein</fullName>
    </recommendedName>
</protein>
<dbReference type="Pfam" id="PF13650">
    <property type="entry name" value="Asp_protease_2"/>
    <property type="match status" value="1"/>
</dbReference>
<evidence type="ECO:0008006" key="4">
    <source>
        <dbReference type="Google" id="ProtNLM"/>
    </source>
</evidence>
<dbReference type="AlphaFoldDB" id="A0A0C2FH54"/>
<dbReference type="EMBL" id="KN770209">
    <property type="protein sequence ID" value="KIH46074.1"/>
    <property type="molecule type" value="Genomic_DNA"/>
</dbReference>
<organism evidence="2 3">
    <name type="scientific">Ancylostoma duodenale</name>
    <dbReference type="NCBI Taxonomy" id="51022"/>
    <lineage>
        <taxon>Eukaryota</taxon>
        <taxon>Metazoa</taxon>
        <taxon>Ecdysozoa</taxon>
        <taxon>Nematoda</taxon>
        <taxon>Chromadorea</taxon>
        <taxon>Rhabditida</taxon>
        <taxon>Rhabditina</taxon>
        <taxon>Rhabditomorpha</taxon>
        <taxon>Strongyloidea</taxon>
        <taxon>Ancylostomatidae</taxon>
        <taxon>Ancylostomatinae</taxon>
        <taxon>Ancylostoma</taxon>
    </lineage>
</organism>
<proteinExistence type="predicted"/>
<dbReference type="InterPro" id="IPR021109">
    <property type="entry name" value="Peptidase_aspartic_dom_sf"/>
</dbReference>
<dbReference type="SUPFAM" id="SSF50630">
    <property type="entry name" value="Acid proteases"/>
    <property type="match status" value="1"/>
</dbReference>
<accession>A0A0C2FH54</accession>
<keyword evidence="3" id="KW-1185">Reference proteome</keyword>
<feature type="region of interest" description="Disordered" evidence="1">
    <location>
        <begin position="62"/>
        <end position="96"/>
    </location>
</feature>
<dbReference type="OrthoDB" id="5867509at2759"/>
<evidence type="ECO:0000256" key="1">
    <source>
        <dbReference type="SAM" id="MobiDB-lite"/>
    </source>
</evidence>
<sequence length="252" mass="28613">MDTIDFDGLQCLFYVAGFQGPDFAEYRTRLLRMLDQSEKITLKDLTAECQFIKSYKEDSRMLEGERTSTIRRRSSSNSNGKQAKPMHFTPDQTRRKRCHSVVQPTTPCHNRQIRRVIAALKKDDHPHLDVTINGHPTQLLFDMGAKITIVSESKWKLFGKPRLQKTDVIGFAANGAPLKIRGRFDAEFAVSNSSGEQCFGHGTCFVTGDDSIVLGMPWIRQLRDLYKAIKKYQIHRSLSTTSPTFAMPSLPN</sequence>
<gene>
    <name evidence="2" type="ORF">ANCDUO_23876</name>
</gene>